<feature type="compositionally biased region" description="Basic and acidic residues" evidence="9">
    <location>
        <begin position="271"/>
        <end position="281"/>
    </location>
</feature>
<dbReference type="InterPro" id="IPR013106">
    <property type="entry name" value="Ig_V-set"/>
</dbReference>
<dbReference type="GeneID" id="113115253"/>
<evidence type="ECO:0000313" key="13">
    <source>
        <dbReference type="RefSeq" id="XP_026138478.1"/>
    </source>
</evidence>
<evidence type="ECO:0000256" key="4">
    <source>
        <dbReference type="ARBA" id="ARBA00022989"/>
    </source>
</evidence>
<dbReference type="KEGG" id="caua:113115253"/>
<feature type="domain" description="Ig-like" evidence="11">
    <location>
        <begin position="33"/>
        <end position="143"/>
    </location>
</feature>
<dbReference type="Proteomes" id="UP000515129">
    <property type="component" value="Chromosome 15"/>
</dbReference>
<dbReference type="PANTHER" id="PTHR13869">
    <property type="entry name" value="MYELIN P0 RELATED"/>
    <property type="match status" value="1"/>
</dbReference>
<dbReference type="PROSITE" id="PS50835">
    <property type="entry name" value="IG_LIKE"/>
    <property type="match status" value="1"/>
</dbReference>
<evidence type="ECO:0000313" key="12">
    <source>
        <dbReference type="Proteomes" id="UP000515129"/>
    </source>
</evidence>
<keyword evidence="5 10" id="KW-0472">Membrane</keyword>
<evidence type="ECO:0000256" key="9">
    <source>
        <dbReference type="SAM" id="MobiDB-lite"/>
    </source>
</evidence>
<reference evidence="13" key="1">
    <citation type="submission" date="2025-08" db="UniProtKB">
        <authorList>
            <consortium name="RefSeq"/>
        </authorList>
    </citation>
    <scope>IDENTIFICATION</scope>
    <source>
        <strain evidence="13">Wakin</strain>
        <tissue evidence="13">Muscle</tissue>
    </source>
</reference>
<sequence>MYSVITEKRNVAVSSCSVMWYLSIVFTYTVYGTRGCVITSPDQKVNAGTDVHLSCNFCQCPGPLDVMSLSVEWEFKGISSEPKIIIYYIRNQTVPDRGVVFQGDVELGSFDIHLPSVTRENNGTYLCRLRLNGIFHKNQTQLTVQSALTRRNSLDVNHLQKHPPWLLPLASVASVAGVVLLTGAVFLGRKAYRTTQRENNSKENMEEVKTSTDGEDKGMICKVGFSMPDLADVNSPPSSPDNIYVTMHGFPFAPDAPVTAGRNRCLPSDWQPKDEEPVYEA</sequence>
<dbReference type="RefSeq" id="XP_026138478.1">
    <property type="nucleotide sequence ID" value="XM_026282693.1"/>
</dbReference>
<accession>A0A6P6QZ32</accession>
<protein>
    <submittedName>
        <fullName evidence="13">Uncharacterized protein LOC113115253</fullName>
    </submittedName>
</protein>
<keyword evidence="12" id="KW-1185">Reference proteome</keyword>
<dbReference type="InterPro" id="IPR013783">
    <property type="entry name" value="Ig-like_fold"/>
</dbReference>
<evidence type="ECO:0000256" key="8">
    <source>
        <dbReference type="ARBA" id="ARBA00023319"/>
    </source>
</evidence>
<dbReference type="SUPFAM" id="SSF48726">
    <property type="entry name" value="Immunoglobulin"/>
    <property type="match status" value="1"/>
</dbReference>
<evidence type="ECO:0000256" key="1">
    <source>
        <dbReference type="ARBA" id="ARBA00004479"/>
    </source>
</evidence>
<dbReference type="PANTHER" id="PTHR13869:SF24">
    <property type="entry name" value="BASEMENT MEMBRANE-SPECIFIC HEPARAN SULFATE PROTEOGLYCAN CORE PROTEIN-LIKE"/>
    <property type="match status" value="1"/>
</dbReference>
<dbReference type="InterPro" id="IPR003599">
    <property type="entry name" value="Ig_sub"/>
</dbReference>
<dbReference type="GO" id="GO:0005886">
    <property type="term" value="C:plasma membrane"/>
    <property type="evidence" value="ECO:0007669"/>
    <property type="project" value="TreeGrafter"/>
</dbReference>
<dbReference type="Pfam" id="PF07686">
    <property type="entry name" value="V-set"/>
    <property type="match status" value="1"/>
</dbReference>
<keyword evidence="2 10" id="KW-0812">Transmembrane</keyword>
<feature type="transmembrane region" description="Helical" evidence="10">
    <location>
        <begin position="12"/>
        <end position="31"/>
    </location>
</feature>
<feature type="transmembrane region" description="Helical" evidence="10">
    <location>
        <begin position="165"/>
        <end position="187"/>
    </location>
</feature>
<keyword evidence="3" id="KW-0732">Signal</keyword>
<keyword evidence="7" id="KW-0325">Glycoprotein</keyword>
<evidence type="ECO:0000259" key="11">
    <source>
        <dbReference type="PROSITE" id="PS50835"/>
    </source>
</evidence>
<evidence type="ECO:0000256" key="6">
    <source>
        <dbReference type="ARBA" id="ARBA00023157"/>
    </source>
</evidence>
<gene>
    <name evidence="13" type="primary">LOC113115253</name>
</gene>
<evidence type="ECO:0000256" key="5">
    <source>
        <dbReference type="ARBA" id="ARBA00023136"/>
    </source>
</evidence>
<name>A0A6P6QZ32_CARAU</name>
<dbReference type="InterPro" id="IPR000920">
    <property type="entry name" value="Myelin_P0-rel"/>
</dbReference>
<dbReference type="InterPro" id="IPR036179">
    <property type="entry name" value="Ig-like_dom_sf"/>
</dbReference>
<comment type="subcellular location">
    <subcellularLocation>
        <location evidence="1">Membrane</location>
        <topology evidence="1">Single-pass type I membrane protein</topology>
    </subcellularLocation>
</comment>
<dbReference type="InterPro" id="IPR007110">
    <property type="entry name" value="Ig-like_dom"/>
</dbReference>
<keyword evidence="8" id="KW-0393">Immunoglobulin domain</keyword>
<dbReference type="AlphaFoldDB" id="A0A6P6QZ32"/>
<evidence type="ECO:0000256" key="3">
    <source>
        <dbReference type="ARBA" id="ARBA00022729"/>
    </source>
</evidence>
<evidence type="ECO:0000256" key="2">
    <source>
        <dbReference type="ARBA" id="ARBA00022692"/>
    </source>
</evidence>
<proteinExistence type="predicted"/>
<keyword evidence="4 10" id="KW-1133">Transmembrane helix</keyword>
<evidence type="ECO:0000256" key="10">
    <source>
        <dbReference type="SAM" id="Phobius"/>
    </source>
</evidence>
<evidence type="ECO:0000256" key="7">
    <source>
        <dbReference type="ARBA" id="ARBA00023180"/>
    </source>
</evidence>
<feature type="region of interest" description="Disordered" evidence="9">
    <location>
        <begin position="256"/>
        <end position="281"/>
    </location>
</feature>
<dbReference type="OrthoDB" id="7225082at2759"/>
<keyword evidence="6" id="KW-1015">Disulfide bond</keyword>
<dbReference type="SMART" id="SM00409">
    <property type="entry name" value="IG"/>
    <property type="match status" value="1"/>
</dbReference>
<dbReference type="Gene3D" id="2.60.40.10">
    <property type="entry name" value="Immunoglobulins"/>
    <property type="match status" value="1"/>
</dbReference>
<organism evidence="12 13">
    <name type="scientific">Carassius auratus</name>
    <name type="common">Goldfish</name>
    <dbReference type="NCBI Taxonomy" id="7957"/>
    <lineage>
        <taxon>Eukaryota</taxon>
        <taxon>Metazoa</taxon>
        <taxon>Chordata</taxon>
        <taxon>Craniata</taxon>
        <taxon>Vertebrata</taxon>
        <taxon>Euteleostomi</taxon>
        <taxon>Actinopterygii</taxon>
        <taxon>Neopterygii</taxon>
        <taxon>Teleostei</taxon>
        <taxon>Ostariophysi</taxon>
        <taxon>Cypriniformes</taxon>
        <taxon>Cyprinidae</taxon>
        <taxon>Cyprininae</taxon>
        <taxon>Carassius</taxon>
    </lineage>
</organism>